<proteinExistence type="predicted"/>
<dbReference type="InterPro" id="IPR002562">
    <property type="entry name" value="3'-5'_exonuclease_dom"/>
</dbReference>
<evidence type="ECO:0000259" key="4">
    <source>
        <dbReference type="SMART" id="SM00474"/>
    </source>
</evidence>
<dbReference type="AlphaFoldDB" id="A0AA41SCL0"/>
<dbReference type="SMART" id="SM00474">
    <property type="entry name" value="35EXOc"/>
    <property type="match status" value="1"/>
</dbReference>
<dbReference type="GO" id="GO:0005634">
    <property type="term" value="C:nucleus"/>
    <property type="evidence" value="ECO:0007669"/>
    <property type="project" value="TreeGrafter"/>
</dbReference>
<gene>
    <name evidence="5" type="ORF">MKW94_004908</name>
</gene>
<dbReference type="InterPro" id="IPR012337">
    <property type="entry name" value="RNaseH-like_sf"/>
</dbReference>
<keyword evidence="2" id="KW-0378">Hydrolase</keyword>
<evidence type="ECO:0000256" key="1">
    <source>
        <dbReference type="ARBA" id="ARBA00022722"/>
    </source>
</evidence>
<organism evidence="5 6">
    <name type="scientific">Papaver nudicaule</name>
    <name type="common">Iceland poppy</name>
    <dbReference type="NCBI Taxonomy" id="74823"/>
    <lineage>
        <taxon>Eukaryota</taxon>
        <taxon>Viridiplantae</taxon>
        <taxon>Streptophyta</taxon>
        <taxon>Embryophyta</taxon>
        <taxon>Tracheophyta</taxon>
        <taxon>Spermatophyta</taxon>
        <taxon>Magnoliopsida</taxon>
        <taxon>Ranunculales</taxon>
        <taxon>Papaveraceae</taxon>
        <taxon>Papaveroideae</taxon>
        <taxon>Papaver</taxon>
    </lineage>
</organism>
<dbReference type="GO" id="GO:0005737">
    <property type="term" value="C:cytoplasm"/>
    <property type="evidence" value="ECO:0007669"/>
    <property type="project" value="TreeGrafter"/>
</dbReference>
<dbReference type="PANTHER" id="PTHR13620:SF121">
    <property type="entry name" value="EMB|CAB82946.1-RELATED"/>
    <property type="match status" value="1"/>
</dbReference>
<sequence>MVGSSIQKVQNGLADLSVSSKKGSWSDQMSSNSSTNEGSSYQGNQGIEVVDKSQNTHYTYNVYFDNEKILTTVTHTASVVDEWIAGVYTDFRSKLNKNNLVVGLDIEWKRIRETSSRNPIAVLQLCLAHRCLIFQISVCDNIPKSLSDFLSDVRINFAGAGIDGDATKLLTDHGLYVARTEELGPLAAYKLTKTVGDYRKSWLYKEGLMKLAKEVLNIELPKRRFVQLSNWENGFLSDEQIEYACLDALVSYKLAINLMSRGNPVHIDERRQGEPKKFWRNFDEPKKFDEKPTKQVVSDKANGKANGSKANGTKSKRTN</sequence>
<protein>
    <recommendedName>
        <fullName evidence="4">3'-5' exonuclease domain-containing protein</fullName>
    </recommendedName>
</protein>
<feature type="compositionally biased region" description="Basic and acidic residues" evidence="3">
    <location>
        <begin position="276"/>
        <end position="293"/>
    </location>
</feature>
<feature type="region of interest" description="Disordered" evidence="3">
    <location>
        <begin position="276"/>
        <end position="319"/>
    </location>
</feature>
<dbReference type="SUPFAM" id="SSF53098">
    <property type="entry name" value="Ribonuclease H-like"/>
    <property type="match status" value="1"/>
</dbReference>
<dbReference type="PANTHER" id="PTHR13620">
    <property type="entry name" value="3-5 EXONUCLEASE"/>
    <property type="match status" value="1"/>
</dbReference>
<accession>A0AA41SCL0</accession>
<keyword evidence="1" id="KW-0540">Nuclease</keyword>
<evidence type="ECO:0000313" key="6">
    <source>
        <dbReference type="Proteomes" id="UP001177140"/>
    </source>
</evidence>
<reference evidence="5" key="1">
    <citation type="submission" date="2022-03" db="EMBL/GenBank/DDBJ databases">
        <title>A functionally conserved STORR gene fusion in Papaver species that diverged 16.8 million years ago.</title>
        <authorList>
            <person name="Catania T."/>
        </authorList>
    </citation>
    <scope>NUCLEOTIDE SEQUENCE</scope>
    <source>
        <strain evidence="5">S-191538</strain>
    </source>
</reference>
<evidence type="ECO:0000256" key="2">
    <source>
        <dbReference type="ARBA" id="ARBA00022801"/>
    </source>
</evidence>
<feature type="compositionally biased region" description="Low complexity" evidence="3">
    <location>
        <begin position="30"/>
        <end position="40"/>
    </location>
</feature>
<dbReference type="CDD" id="cd06141">
    <property type="entry name" value="WRN_exo"/>
    <property type="match status" value="1"/>
</dbReference>
<dbReference type="Proteomes" id="UP001177140">
    <property type="component" value="Unassembled WGS sequence"/>
</dbReference>
<dbReference type="GO" id="GO:0008408">
    <property type="term" value="F:3'-5' exonuclease activity"/>
    <property type="evidence" value="ECO:0007669"/>
    <property type="project" value="InterPro"/>
</dbReference>
<dbReference type="GO" id="GO:0003676">
    <property type="term" value="F:nucleic acid binding"/>
    <property type="evidence" value="ECO:0007669"/>
    <property type="project" value="InterPro"/>
</dbReference>
<dbReference type="GO" id="GO:0006139">
    <property type="term" value="P:nucleobase-containing compound metabolic process"/>
    <property type="evidence" value="ECO:0007669"/>
    <property type="project" value="InterPro"/>
</dbReference>
<dbReference type="InterPro" id="IPR036397">
    <property type="entry name" value="RNaseH_sf"/>
</dbReference>
<feature type="compositionally biased region" description="Polar residues" evidence="3">
    <location>
        <begin position="19"/>
        <end position="29"/>
    </location>
</feature>
<comment type="caution">
    <text evidence="5">The sequence shown here is derived from an EMBL/GenBank/DDBJ whole genome shotgun (WGS) entry which is preliminary data.</text>
</comment>
<evidence type="ECO:0000313" key="5">
    <source>
        <dbReference type="EMBL" id="MCL7034366.1"/>
    </source>
</evidence>
<dbReference type="Gene3D" id="3.30.420.10">
    <property type="entry name" value="Ribonuclease H-like superfamily/Ribonuclease H"/>
    <property type="match status" value="1"/>
</dbReference>
<keyword evidence="6" id="KW-1185">Reference proteome</keyword>
<dbReference type="InterPro" id="IPR051132">
    <property type="entry name" value="3-5_Exonuclease_domain"/>
</dbReference>
<name>A0AA41SCL0_PAPNU</name>
<feature type="region of interest" description="Disordered" evidence="3">
    <location>
        <begin position="19"/>
        <end position="43"/>
    </location>
</feature>
<evidence type="ECO:0000256" key="3">
    <source>
        <dbReference type="SAM" id="MobiDB-lite"/>
    </source>
</evidence>
<dbReference type="EMBL" id="JAJJMA010144775">
    <property type="protein sequence ID" value="MCL7034366.1"/>
    <property type="molecule type" value="Genomic_DNA"/>
</dbReference>
<dbReference type="Pfam" id="PF01612">
    <property type="entry name" value="DNA_pol_A_exo1"/>
    <property type="match status" value="1"/>
</dbReference>
<feature type="domain" description="3'-5' exonuclease" evidence="4">
    <location>
        <begin position="71"/>
        <end position="263"/>
    </location>
</feature>